<dbReference type="EMBL" id="OX596090">
    <property type="protein sequence ID" value="CAN0544572.1"/>
    <property type="molecule type" value="Genomic_DNA"/>
</dbReference>
<reference evidence="1" key="2">
    <citation type="submission" date="2025-03" db="EMBL/GenBank/DDBJ databases">
        <authorList>
            <consortium name="ELIXIR-Norway"/>
            <consortium name="Elixir Norway"/>
        </authorList>
    </citation>
    <scope>NUCLEOTIDE SEQUENCE</scope>
</reference>
<dbReference type="Proteomes" id="UP001162501">
    <property type="component" value="Chromosome 6"/>
</dbReference>
<organism evidence="1 2">
    <name type="scientific">Rangifer tarandus platyrhynchus</name>
    <name type="common">Svalbard reindeer</name>
    <dbReference type="NCBI Taxonomy" id="3082113"/>
    <lineage>
        <taxon>Eukaryota</taxon>
        <taxon>Metazoa</taxon>
        <taxon>Chordata</taxon>
        <taxon>Craniata</taxon>
        <taxon>Vertebrata</taxon>
        <taxon>Euteleostomi</taxon>
        <taxon>Mammalia</taxon>
        <taxon>Eutheria</taxon>
        <taxon>Laurasiatheria</taxon>
        <taxon>Artiodactyla</taxon>
        <taxon>Ruminantia</taxon>
        <taxon>Pecora</taxon>
        <taxon>Cervidae</taxon>
        <taxon>Odocoileinae</taxon>
        <taxon>Rangifer</taxon>
    </lineage>
</organism>
<evidence type="ECO:0000313" key="2">
    <source>
        <dbReference type="Proteomes" id="UP001162501"/>
    </source>
</evidence>
<name>A0AC60A2H0_RANTA</name>
<protein>
    <submittedName>
        <fullName evidence="1">Uncharacterized protein</fullName>
    </submittedName>
</protein>
<accession>A0AC60A2H0</accession>
<evidence type="ECO:0000313" key="1">
    <source>
        <dbReference type="EMBL" id="CAN0544572.1"/>
    </source>
</evidence>
<gene>
    <name evidence="1" type="ORF">MRATA1EN22A_LOCUS25840</name>
</gene>
<proteinExistence type="predicted"/>
<sequence>MPPCSLLFPFVPLKACSQQPPEGLIKRSHLPSLTACPSFRWLSLLQLGSCDCSRAVQACLRLRALARLILQTALLPGMQLDSSPKYTGLSQIHTRQSFPLNSLPKRATAPCPYPPTPPSDLFVFRALSATWAMMLFCVMALAGLSQLQ</sequence>
<reference evidence="1" key="1">
    <citation type="submission" date="2023-05" db="EMBL/GenBank/DDBJ databases">
        <authorList>
            <consortium name="ELIXIR-Norway"/>
        </authorList>
    </citation>
    <scope>NUCLEOTIDE SEQUENCE</scope>
</reference>